<feature type="domain" description="HTH cro/C1-type" evidence="1">
    <location>
        <begin position="11"/>
        <end position="81"/>
    </location>
</feature>
<dbReference type="InterPro" id="IPR010982">
    <property type="entry name" value="Lambda_DNA-bd_dom_sf"/>
</dbReference>
<protein>
    <submittedName>
        <fullName evidence="2">Transcriptional regulator</fullName>
    </submittedName>
</protein>
<proteinExistence type="predicted"/>
<accession>A0AAD1M3I0</accession>
<dbReference type="SUPFAM" id="SSF47413">
    <property type="entry name" value="lambda repressor-like DNA-binding domains"/>
    <property type="match status" value="1"/>
</dbReference>
<keyword evidence="3" id="KW-1185">Reference proteome</keyword>
<dbReference type="Pfam" id="PF13560">
    <property type="entry name" value="HTH_31"/>
    <property type="match status" value="1"/>
</dbReference>
<dbReference type="EMBL" id="AP022560">
    <property type="protein sequence ID" value="BBW99116.1"/>
    <property type="molecule type" value="Genomic_DNA"/>
</dbReference>
<name>A0AAD1M3I0_9MYCO</name>
<dbReference type="SMART" id="SM00530">
    <property type="entry name" value="HTH_XRE"/>
    <property type="match status" value="1"/>
</dbReference>
<dbReference type="CDD" id="cd00093">
    <property type="entry name" value="HTH_XRE"/>
    <property type="match status" value="1"/>
</dbReference>
<dbReference type="PANTHER" id="PTHR35010">
    <property type="entry name" value="BLL4672 PROTEIN-RELATED"/>
    <property type="match status" value="1"/>
</dbReference>
<evidence type="ECO:0000313" key="3">
    <source>
        <dbReference type="Proteomes" id="UP000466681"/>
    </source>
</evidence>
<evidence type="ECO:0000259" key="1">
    <source>
        <dbReference type="SMART" id="SM00530"/>
    </source>
</evidence>
<dbReference type="InterPro" id="IPR041413">
    <property type="entry name" value="MLTR_LBD"/>
</dbReference>
<gene>
    <name evidence="2" type="ORF">MMOR_00530</name>
</gene>
<dbReference type="AlphaFoldDB" id="A0AAD1M3I0"/>
<dbReference type="GO" id="GO:0003677">
    <property type="term" value="F:DNA binding"/>
    <property type="evidence" value="ECO:0007669"/>
    <property type="project" value="InterPro"/>
</dbReference>
<dbReference type="Gene3D" id="3.30.450.180">
    <property type="match status" value="1"/>
</dbReference>
<dbReference type="Pfam" id="PF17765">
    <property type="entry name" value="MLTR_LBD"/>
    <property type="match status" value="1"/>
</dbReference>
<dbReference type="KEGG" id="mmor:MMOR_00530"/>
<evidence type="ECO:0000313" key="2">
    <source>
        <dbReference type="EMBL" id="BBW99116.1"/>
    </source>
</evidence>
<dbReference type="InterPro" id="IPR001387">
    <property type="entry name" value="Cro/C1-type_HTH"/>
</dbReference>
<dbReference type="Proteomes" id="UP000466681">
    <property type="component" value="Chromosome"/>
</dbReference>
<organism evidence="2 3">
    <name type="scientific">Mycolicibacterium moriokaense</name>
    <dbReference type="NCBI Taxonomy" id="39691"/>
    <lineage>
        <taxon>Bacteria</taxon>
        <taxon>Bacillati</taxon>
        <taxon>Actinomycetota</taxon>
        <taxon>Actinomycetes</taxon>
        <taxon>Mycobacteriales</taxon>
        <taxon>Mycobacteriaceae</taxon>
        <taxon>Mycolicibacterium</taxon>
    </lineage>
</organism>
<sequence length="309" mass="34945">MKHNAAVMGQFLRRRRSQLVRADFGLPAGRTTCGLRREEVAYLAGVSVTWYTWLEQGRDITASRQVIDSLAGALRLSHNEHVYLLALAGYGTPRPTEDPSSGTLPAHIRRLLDAFADYPVLVIAPDWTVLGWNAAYEAVYPNVATVPAADRNFLWLLCTDLYLREAMPDWELTVAYNVASFRAEVGTRLDEPPFADLISRLLIASDAFRTAWESFGVENLPSRERYFRHPVVGDLYMEQHILAPTDDPNLRLVTFIPVAGRDTVARLQRLVDEPRQDPYESVLLSALLTEREHMHDSHDDQSDDQPDQC</sequence>
<reference evidence="2 3" key="1">
    <citation type="journal article" date="2019" name="Emerg. Microbes Infect.">
        <title>Comprehensive subspecies identification of 175 nontuberculous mycobacteria species based on 7547 genomic profiles.</title>
        <authorList>
            <person name="Matsumoto Y."/>
            <person name="Kinjo T."/>
            <person name="Motooka D."/>
            <person name="Nabeya D."/>
            <person name="Jung N."/>
            <person name="Uechi K."/>
            <person name="Horii T."/>
            <person name="Iida T."/>
            <person name="Fujita J."/>
            <person name="Nakamura S."/>
        </authorList>
    </citation>
    <scope>NUCLEOTIDE SEQUENCE [LARGE SCALE GENOMIC DNA]</scope>
    <source>
        <strain evidence="2 3">JCM 6375</strain>
    </source>
</reference>
<dbReference type="Gene3D" id="1.10.260.40">
    <property type="entry name" value="lambda repressor-like DNA-binding domains"/>
    <property type="match status" value="1"/>
</dbReference>